<evidence type="ECO:0000313" key="4">
    <source>
        <dbReference type="EMBL" id="KAF5727907.1"/>
    </source>
</evidence>
<evidence type="ECO:0000313" key="5">
    <source>
        <dbReference type="Proteomes" id="UP000593562"/>
    </source>
</evidence>
<dbReference type="GO" id="GO:0035529">
    <property type="term" value="F:NADH pyrophosphatase activity"/>
    <property type="evidence" value="ECO:0007669"/>
    <property type="project" value="TreeGrafter"/>
</dbReference>
<dbReference type="Gene3D" id="3.40.630.30">
    <property type="match status" value="2"/>
</dbReference>
<comment type="similarity">
    <text evidence="1">Belongs to the Nudix hydrolase family.</text>
</comment>
<evidence type="ECO:0000256" key="1">
    <source>
        <dbReference type="ARBA" id="ARBA00005582"/>
    </source>
</evidence>
<dbReference type="SUPFAM" id="SSF55811">
    <property type="entry name" value="Nudix"/>
    <property type="match status" value="1"/>
</dbReference>
<dbReference type="InterPro" id="IPR003293">
    <property type="entry name" value="Nudix_hydrolase6-like"/>
</dbReference>
<name>A0A7J7C227_TRIWF</name>
<dbReference type="InterPro" id="IPR015797">
    <property type="entry name" value="NUDIX_hydrolase-like_dom_sf"/>
</dbReference>
<proteinExistence type="inferred from homology"/>
<dbReference type="PANTHER" id="PTHR13994">
    <property type="entry name" value="NUDIX HYDROLASE RELATED"/>
    <property type="match status" value="1"/>
</dbReference>
<dbReference type="InterPro" id="IPR000086">
    <property type="entry name" value="NUDIX_hydrolase_dom"/>
</dbReference>
<keyword evidence="2 4" id="KW-0378">Hydrolase</keyword>
<dbReference type="GO" id="GO:0047631">
    <property type="term" value="F:ADP-ribose diphosphatase activity"/>
    <property type="evidence" value="ECO:0007669"/>
    <property type="project" value="TreeGrafter"/>
</dbReference>
<feature type="domain" description="Nudix hydrolase" evidence="3">
    <location>
        <begin position="93"/>
        <end position="210"/>
    </location>
</feature>
<comment type="caution">
    <text evidence="4">The sequence shown here is derived from an EMBL/GenBank/DDBJ whole genome shotgun (WGS) entry which is preliminary data.</text>
</comment>
<sequence length="210" mass="23772">MSVSVNSSSPVDQVYENGIQHVNLLPATNDEHGGVILDMKEPMAAEVFQVMLRDSIQQWKQQEGFSYHHAEPNYLMLVCWIPETVSTIPANASHRVAVRAIVINEKREEKIGKLQGVWKIPTGAVDEGEDIFNAAVREVKEETGSFDIQKQELEIEAAQWMPFEEYAAQPFTQAHELYKYIADLCIEKMDRAYAGFTPRPITSDGQVIYI</sequence>
<reference evidence="4 5" key="1">
    <citation type="journal article" date="2020" name="Nat. Commun.">
        <title>Genome of Tripterygium wilfordii and identification of cytochrome P450 involved in triptolide biosynthesis.</title>
        <authorList>
            <person name="Tu L."/>
            <person name="Su P."/>
            <person name="Zhang Z."/>
            <person name="Gao L."/>
            <person name="Wang J."/>
            <person name="Hu T."/>
            <person name="Zhou J."/>
            <person name="Zhang Y."/>
            <person name="Zhao Y."/>
            <person name="Liu Y."/>
            <person name="Song Y."/>
            <person name="Tong Y."/>
            <person name="Lu Y."/>
            <person name="Yang J."/>
            <person name="Xu C."/>
            <person name="Jia M."/>
            <person name="Peters R.J."/>
            <person name="Huang L."/>
            <person name="Gao W."/>
        </authorList>
    </citation>
    <scope>NUCLEOTIDE SEQUENCE [LARGE SCALE GENOMIC DNA]</scope>
    <source>
        <strain evidence="5">cv. XIE 37</strain>
        <tissue evidence="4">Leaf</tissue>
    </source>
</reference>
<evidence type="ECO:0000256" key="2">
    <source>
        <dbReference type="ARBA" id="ARBA00022801"/>
    </source>
</evidence>
<gene>
    <name evidence="4" type="ORF">HS088_TW21G00046</name>
</gene>
<dbReference type="PROSITE" id="PS00893">
    <property type="entry name" value="NUDIX_BOX"/>
    <property type="match status" value="1"/>
</dbReference>
<protein>
    <submittedName>
        <fullName evidence="4">Nudix hydrolase 10-like isoform X1</fullName>
    </submittedName>
</protein>
<evidence type="ECO:0000259" key="3">
    <source>
        <dbReference type="PROSITE" id="PS51462"/>
    </source>
</evidence>
<dbReference type="EMBL" id="JAAARO010000021">
    <property type="protein sequence ID" value="KAF5727907.1"/>
    <property type="molecule type" value="Genomic_DNA"/>
</dbReference>
<accession>A0A7J7C227</accession>
<keyword evidence="5" id="KW-1185">Reference proteome</keyword>
<dbReference type="PROSITE" id="PS51462">
    <property type="entry name" value="NUDIX"/>
    <property type="match status" value="1"/>
</dbReference>
<dbReference type="Pfam" id="PF00293">
    <property type="entry name" value="NUDIX"/>
    <property type="match status" value="1"/>
</dbReference>
<dbReference type="InterPro" id="IPR040618">
    <property type="entry name" value="Pre-Nudix"/>
</dbReference>
<dbReference type="Proteomes" id="UP000593562">
    <property type="component" value="Unassembled WGS sequence"/>
</dbReference>
<dbReference type="InParanoid" id="A0A7J7C227"/>
<dbReference type="Gene3D" id="3.90.79.10">
    <property type="entry name" value="Nucleoside Triphosphate Pyrophosphohydrolase"/>
    <property type="match status" value="1"/>
</dbReference>
<dbReference type="AlphaFoldDB" id="A0A7J7C227"/>
<organism evidence="4 5">
    <name type="scientific">Tripterygium wilfordii</name>
    <name type="common">Thunder God vine</name>
    <dbReference type="NCBI Taxonomy" id="458696"/>
    <lineage>
        <taxon>Eukaryota</taxon>
        <taxon>Viridiplantae</taxon>
        <taxon>Streptophyta</taxon>
        <taxon>Embryophyta</taxon>
        <taxon>Tracheophyta</taxon>
        <taxon>Spermatophyta</taxon>
        <taxon>Magnoliopsida</taxon>
        <taxon>eudicotyledons</taxon>
        <taxon>Gunneridae</taxon>
        <taxon>Pentapetalae</taxon>
        <taxon>rosids</taxon>
        <taxon>fabids</taxon>
        <taxon>Celastrales</taxon>
        <taxon>Celastraceae</taxon>
        <taxon>Tripterygium</taxon>
    </lineage>
</organism>
<dbReference type="GO" id="GO:0051287">
    <property type="term" value="F:NAD binding"/>
    <property type="evidence" value="ECO:0007669"/>
    <property type="project" value="TreeGrafter"/>
</dbReference>
<dbReference type="InterPro" id="IPR020084">
    <property type="entry name" value="NUDIX_hydrolase_CS"/>
</dbReference>
<dbReference type="PANTHER" id="PTHR13994:SF30">
    <property type="entry name" value="NUDIX HYDROLASE 10"/>
    <property type="match status" value="1"/>
</dbReference>
<dbReference type="Pfam" id="PF18290">
    <property type="entry name" value="Nudix_hydro"/>
    <property type="match status" value="1"/>
</dbReference>